<keyword evidence="2" id="KW-1003">Cell membrane</keyword>
<feature type="transmembrane region" description="Helical" evidence="8">
    <location>
        <begin position="664"/>
        <end position="689"/>
    </location>
</feature>
<dbReference type="PANTHER" id="PTHR30572:SF4">
    <property type="entry name" value="ABC TRANSPORTER PERMEASE YTRF"/>
    <property type="match status" value="1"/>
</dbReference>
<feature type="transmembrane region" description="Helical" evidence="8">
    <location>
        <begin position="710"/>
        <end position="736"/>
    </location>
</feature>
<keyword evidence="5 8" id="KW-0472">Membrane</keyword>
<sequence length="798" mass="80364">MSALGTAVRSGVARRRVQTLVIGLITMTAVAASVLGGTLLAVSGAPFDDAFARQRGAHLTIEYDAGRASAGQLAPSADARGVSAAAGPYRTATVSPRPVSGMPAWPMTVAGRDRPGKGVDVLTLTDGRWPSGPGEIVLSADAALFPVLGTRLAFTGLAGDPRLKVVGVARSVTRTADAWVVPAQMAALTAPGSGGYQMLYRFDGADTAARIAAGRAAVTADLPPGAARGEQSWLTVRKSAERETALYVPFLIAFGVLGLVMSVLVVGNVVASAVGTATRRIGILKAVGFTPAQVVRAYVGQALVPAAVGTALGVPAGHLLAVPVLAGTGEVYGSPTPGVAPWVDLTVIAGMLALVTATAWASAWRAGRLRTADALAVGRTAAAGRGSWAVRRSVRLAGRLPLPRPLGLPVALGLARPFARPARALMMGTAVLFGTVAVTFTVGMGASLGEVAKARAHDAADVTVAAPPPRTGPGGPAPEAPGARPDAERPAADPAEVAAVIGANSGTGKHYSAGTARATVSGVPGTTAVTAFTGDASWGGYTMVSGRWFDRPGEAVVPTGFLAATGTGTGDTVTLNGLGDPVTVRIVGEVLDPRYDGMRVFTDAANLTAAPADLADISHHIAVMSGTDVGSYVESLNKELTPLHVTAMAGGPDRGSGMIVTLNALSALLTLMLVAVAALGVLGGVLLDTRERVRELGIHKALGMTPRQTVAMVLTSVALTGLAAGTAGVPLGVALHGRVIPAMADSAGLRLPDSVLAVYDGAHLLPLTLGGLLIATLGALPPACWAARARTTTALRTE</sequence>
<dbReference type="RefSeq" id="WP_114660257.1">
    <property type="nucleotide sequence ID" value="NZ_CP031194.1"/>
</dbReference>
<keyword evidence="11" id="KW-1185">Reference proteome</keyword>
<evidence type="ECO:0000313" key="11">
    <source>
        <dbReference type="Proteomes" id="UP000253868"/>
    </source>
</evidence>
<feature type="transmembrane region" description="Helical" evidence="8">
    <location>
        <begin position="246"/>
        <end position="270"/>
    </location>
</feature>
<evidence type="ECO:0000256" key="1">
    <source>
        <dbReference type="ARBA" id="ARBA00004651"/>
    </source>
</evidence>
<dbReference type="PANTHER" id="PTHR30572">
    <property type="entry name" value="MEMBRANE COMPONENT OF TRANSPORTER-RELATED"/>
    <property type="match status" value="1"/>
</dbReference>
<dbReference type="GO" id="GO:0005886">
    <property type="term" value="C:plasma membrane"/>
    <property type="evidence" value="ECO:0007669"/>
    <property type="project" value="UniProtKB-SubCell"/>
</dbReference>
<gene>
    <name evidence="10" type="ORF">DVK44_15810</name>
</gene>
<dbReference type="InterPro" id="IPR050250">
    <property type="entry name" value="Macrolide_Exporter_MacB"/>
</dbReference>
<dbReference type="Proteomes" id="UP000253868">
    <property type="component" value="Chromosome"/>
</dbReference>
<accession>A0A345HQE9</accession>
<feature type="transmembrane region" description="Helical" evidence="8">
    <location>
        <begin position="339"/>
        <end position="361"/>
    </location>
</feature>
<reference evidence="11" key="1">
    <citation type="submission" date="2018-07" db="EMBL/GenBank/DDBJ databases">
        <authorList>
            <person name="Zhao J."/>
        </authorList>
    </citation>
    <scope>NUCLEOTIDE SEQUENCE [LARGE SCALE GENOMIC DNA]</scope>
    <source>
        <strain evidence="11">GSSD-12</strain>
    </source>
</reference>
<comment type="subcellular location">
    <subcellularLocation>
        <location evidence="1">Cell membrane</location>
        <topology evidence="1">Multi-pass membrane protein</topology>
    </subcellularLocation>
</comment>
<evidence type="ECO:0000313" key="10">
    <source>
        <dbReference type="EMBL" id="AXG78923.1"/>
    </source>
</evidence>
<feature type="transmembrane region" description="Helical" evidence="8">
    <location>
        <begin position="20"/>
        <end position="45"/>
    </location>
</feature>
<dbReference type="KEGG" id="spad:DVK44_15810"/>
<evidence type="ECO:0000256" key="7">
    <source>
        <dbReference type="SAM" id="MobiDB-lite"/>
    </source>
</evidence>
<organism evidence="10 11">
    <name type="scientific">Streptomyces paludis</name>
    <dbReference type="NCBI Taxonomy" id="2282738"/>
    <lineage>
        <taxon>Bacteria</taxon>
        <taxon>Bacillati</taxon>
        <taxon>Actinomycetota</taxon>
        <taxon>Actinomycetes</taxon>
        <taxon>Kitasatosporales</taxon>
        <taxon>Streptomycetaceae</taxon>
        <taxon>Streptomyces</taxon>
    </lineage>
</organism>
<feature type="compositionally biased region" description="Pro residues" evidence="7">
    <location>
        <begin position="466"/>
        <end position="479"/>
    </location>
</feature>
<feature type="transmembrane region" description="Helical" evidence="8">
    <location>
        <begin position="756"/>
        <end position="780"/>
    </location>
</feature>
<dbReference type="OrthoDB" id="3207485at2"/>
<name>A0A345HQE9_9ACTN</name>
<evidence type="ECO:0000259" key="9">
    <source>
        <dbReference type="Pfam" id="PF02687"/>
    </source>
</evidence>
<evidence type="ECO:0000256" key="6">
    <source>
        <dbReference type="ARBA" id="ARBA00038076"/>
    </source>
</evidence>
<evidence type="ECO:0000256" key="3">
    <source>
        <dbReference type="ARBA" id="ARBA00022692"/>
    </source>
</evidence>
<protein>
    <submittedName>
        <fullName evidence="10">ABC transporter permease</fullName>
    </submittedName>
</protein>
<keyword evidence="3 8" id="KW-0812">Transmembrane</keyword>
<feature type="transmembrane region" description="Helical" evidence="8">
    <location>
        <begin position="424"/>
        <end position="446"/>
    </location>
</feature>
<comment type="similarity">
    <text evidence="6">Belongs to the ABC-4 integral membrane protein family.</text>
</comment>
<feature type="domain" description="ABC3 transporter permease C-terminal" evidence="9">
    <location>
        <begin position="669"/>
        <end position="782"/>
    </location>
</feature>
<dbReference type="Pfam" id="PF02687">
    <property type="entry name" value="FtsX"/>
    <property type="match status" value="2"/>
</dbReference>
<evidence type="ECO:0000256" key="4">
    <source>
        <dbReference type="ARBA" id="ARBA00022989"/>
    </source>
</evidence>
<evidence type="ECO:0000256" key="5">
    <source>
        <dbReference type="ARBA" id="ARBA00023136"/>
    </source>
</evidence>
<keyword evidence="4 8" id="KW-1133">Transmembrane helix</keyword>
<evidence type="ECO:0000256" key="2">
    <source>
        <dbReference type="ARBA" id="ARBA00022475"/>
    </source>
</evidence>
<dbReference type="GO" id="GO:0022857">
    <property type="term" value="F:transmembrane transporter activity"/>
    <property type="evidence" value="ECO:0007669"/>
    <property type="project" value="TreeGrafter"/>
</dbReference>
<proteinExistence type="inferred from homology"/>
<dbReference type="AlphaFoldDB" id="A0A345HQE9"/>
<dbReference type="EMBL" id="CP031194">
    <property type="protein sequence ID" value="AXG78923.1"/>
    <property type="molecule type" value="Genomic_DNA"/>
</dbReference>
<dbReference type="InterPro" id="IPR003838">
    <property type="entry name" value="ABC3_permease_C"/>
</dbReference>
<feature type="region of interest" description="Disordered" evidence="7">
    <location>
        <begin position="464"/>
        <end position="493"/>
    </location>
</feature>
<feature type="domain" description="ABC3 transporter permease C-terminal" evidence="9">
    <location>
        <begin position="253"/>
        <end position="366"/>
    </location>
</feature>
<evidence type="ECO:0000256" key="8">
    <source>
        <dbReference type="SAM" id="Phobius"/>
    </source>
</evidence>